<evidence type="ECO:0000313" key="2">
    <source>
        <dbReference type="Proteomes" id="UP000561326"/>
    </source>
</evidence>
<evidence type="ECO:0000313" key="1">
    <source>
        <dbReference type="EMBL" id="NMF01553.1"/>
    </source>
</evidence>
<dbReference type="OrthoDB" id="2621683at2"/>
<name>A0A848D5I9_ANEAE</name>
<sequence>MNLLDIQNQFNEIYNFQYLRDNTIRMLEDLIKNSNDNYLKEEEDKLPDGLKLKDFIIRYNCIRLFINNHDREIPFLRVYLELLHPKTEIQRFYYDVEYTVDGEFSDDFFGEYK</sequence>
<dbReference type="Proteomes" id="UP000561326">
    <property type="component" value="Unassembled WGS sequence"/>
</dbReference>
<dbReference type="EMBL" id="JABAGO010000105">
    <property type="protein sequence ID" value="NMF01553.1"/>
    <property type="molecule type" value="Genomic_DNA"/>
</dbReference>
<protein>
    <submittedName>
        <fullName evidence="1">Uncharacterized protein</fullName>
    </submittedName>
</protein>
<reference evidence="1 2" key="1">
    <citation type="submission" date="2020-04" db="EMBL/GenBank/DDBJ databases">
        <authorList>
            <person name="Hitch T.C.A."/>
            <person name="Wylensek D."/>
            <person name="Clavel T."/>
        </authorList>
    </citation>
    <scope>NUCLEOTIDE SEQUENCE [LARGE SCALE GENOMIC DNA]</scope>
    <source>
        <strain evidence="1 2">WB01_D5_05</strain>
    </source>
</reference>
<comment type="caution">
    <text evidence="1">The sequence shown here is derived from an EMBL/GenBank/DDBJ whole genome shotgun (WGS) entry which is preliminary data.</text>
</comment>
<dbReference type="GeneID" id="92837769"/>
<proteinExistence type="predicted"/>
<organism evidence="1 2">
    <name type="scientific">Aneurinibacillus aneurinilyticus</name>
    <name type="common">Bacillus aneurinolyticus</name>
    <dbReference type="NCBI Taxonomy" id="1391"/>
    <lineage>
        <taxon>Bacteria</taxon>
        <taxon>Bacillati</taxon>
        <taxon>Bacillota</taxon>
        <taxon>Bacilli</taxon>
        <taxon>Bacillales</taxon>
        <taxon>Paenibacillaceae</taxon>
        <taxon>Aneurinibacillus group</taxon>
        <taxon>Aneurinibacillus</taxon>
    </lineage>
</organism>
<gene>
    <name evidence="1" type="ORF">HF838_25565</name>
</gene>
<accession>A0A848D5I9</accession>
<dbReference type="RefSeq" id="WP_021619736.1">
    <property type="nucleotide sequence ID" value="NZ_CABKST010000052.1"/>
</dbReference>
<dbReference type="AlphaFoldDB" id="A0A848D5I9"/>